<reference evidence="12 13" key="1">
    <citation type="submission" date="2014-09" db="EMBL/GenBank/DDBJ databases">
        <title>Genome sequencing of Methyloceanibacter caenitepidi Gela4.</title>
        <authorList>
            <person name="Takeuchi M."/>
            <person name="Susumu S."/>
            <person name="Kamagata Y."/>
            <person name="Oshima K."/>
            <person name="Hattori M."/>
            <person name="Iwasaki W."/>
        </authorList>
    </citation>
    <scope>NUCLEOTIDE SEQUENCE [LARGE SCALE GENOMIC DNA]</scope>
    <source>
        <strain evidence="12 13">Gela4</strain>
    </source>
</reference>
<evidence type="ECO:0000256" key="1">
    <source>
        <dbReference type="ARBA" id="ARBA00006115"/>
    </source>
</evidence>
<organism evidence="12 13">
    <name type="scientific">Methyloceanibacter caenitepidi</name>
    <dbReference type="NCBI Taxonomy" id="1384459"/>
    <lineage>
        <taxon>Bacteria</taxon>
        <taxon>Pseudomonadati</taxon>
        <taxon>Pseudomonadota</taxon>
        <taxon>Alphaproteobacteria</taxon>
        <taxon>Hyphomicrobiales</taxon>
        <taxon>Hyphomicrobiaceae</taxon>
        <taxon>Methyloceanibacter</taxon>
    </lineage>
</organism>
<dbReference type="GO" id="GO:0005525">
    <property type="term" value="F:GTP binding"/>
    <property type="evidence" value="ECO:0007669"/>
    <property type="project" value="UniProtKB-KW"/>
</dbReference>
<dbReference type="Pfam" id="PF22640">
    <property type="entry name" value="ManC_GMP_beta-helix"/>
    <property type="match status" value="1"/>
</dbReference>
<keyword evidence="5" id="KW-0547">Nucleotide-binding</keyword>
<dbReference type="InterPro" id="IPR001538">
    <property type="entry name" value="Man6P_isomerase-2_C"/>
</dbReference>
<dbReference type="GO" id="GO:0009298">
    <property type="term" value="P:GDP-mannose biosynthetic process"/>
    <property type="evidence" value="ECO:0007669"/>
    <property type="project" value="TreeGrafter"/>
</dbReference>
<evidence type="ECO:0000256" key="6">
    <source>
        <dbReference type="ARBA" id="ARBA00023134"/>
    </source>
</evidence>
<dbReference type="InterPro" id="IPR005835">
    <property type="entry name" value="NTP_transferase_dom"/>
</dbReference>
<keyword evidence="13" id="KW-1185">Reference proteome</keyword>
<evidence type="ECO:0000256" key="7">
    <source>
        <dbReference type="ARBA" id="ARBA00047343"/>
    </source>
</evidence>
<dbReference type="InterPro" id="IPR049577">
    <property type="entry name" value="GMPP_N"/>
</dbReference>
<name>A0A0A8JY54_9HYPH</name>
<dbReference type="Pfam" id="PF01050">
    <property type="entry name" value="MannoseP_isomer"/>
    <property type="match status" value="1"/>
</dbReference>
<dbReference type="InterPro" id="IPR029044">
    <property type="entry name" value="Nucleotide-diphossugar_trans"/>
</dbReference>
<feature type="domain" description="Mannose-6-phosphate isomerase type II C-terminal" evidence="10">
    <location>
        <begin position="357"/>
        <end position="471"/>
    </location>
</feature>
<evidence type="ECO:0000313" key="13">
    <source>
        <dbReference type="Proteomes" id="UP000031643"/>
    </source>
</evidence>
<dbReference type="KEGG" id="mcg:GL4_0258"/>
<dbReference type="EMBL" id="AP014648">
    <property type="protein sequence ID" value="BAQ15728.1"/>
    <property type="molecule type" value="Genomic_DNA"/>
</dbReference>
<dbReference type="AlphaFoldDB" id="A0A0A8JY54"/>
<dbReference type="PANTHER" id="PTHR46390:SF1">
    <property type="entry name" value="MANNOSE-1-PHOSPHATE GUANYLYLTRANSFERASE"/>
    <property type="match status" value="1"/>
</dbReference>
<accession>A0A0A8JY54</accession>
<keyword evidence="6" id="KW-0342">GTP-binding</keyword>
<dbReference type="SUPFAM" id="SSF53448">
    <property type="entry name" value="Nucleotide-diphospho-sugar transferases"/>
    <property type="match status" value="1"/>
</dbReference>
<evidence type="ECO:0000256" key="5">
    <source>
        <dbReference type="ARBA" id="ARBA00022741"/>
    </source>
</evidence>
<evidence type="ECO:0000256" key="8">
    <source>
        <dbReference type="RuleBase" id="RU004190"/>
    </source>
</evidence>
<dbReference type="InterPro" id="IPR014710">
    <property type="entry name" value="RmlC-like_jellyroll"/>
</dbReference>
<dbReference type="PANTHER" id="PTHR46390">
    <property type="entry name" value="MANNOSE-1-PHOSPHATE GUANYLYLTRANSFERASE"/>
    <property type="match status" value="1"/>
</dbReference>
<dbReference type="NCBIfam" id="TIGR01479">
    <property type="entry name" value="GMP_PMI"/>
    <property type="match status" value="1"/>
</dbReference>
<evidence type="ECO:0000259" key="10">
    <source>
        <dbReference type="Pfam" id="PF01050"/>
    </source>
</evidence>
<comment type="catalytic activity">
    <reaction evidence="7">
        <text>alpha-D-mannose 1-phosphate + GTP + H(+) = GDP-alpha-D-mannose + diphosphate</text>
        <dbReference type="Rhea" id="RHEA:15229"/>
        <dbReference type="ChEBI" id="CHEBI:15378"/>
        <dbReference type="ChEBI" id="CHEBI:33019"/>
        <dbReference type="ChEBI" id="CHEBI:37565"/>
        <dbReference type="ChEBI" id="CHEBI:57527"/>
        <dbReference type="ChEBI" id="CHEBI:58409"/>
        <dbReference type="EC" id="2.7.7.13"/>
    </reaction>
</comment>
<evidence type="ECO:0000256" key="3">
    <source>
        <dbReference type="ARBA" id="ARBA00022679"/>
    </source>
</evidence>
<evidence type="ECO:0000256" key="4">
    <source>
        <dbReference type="ARBA" id="ARBA00022695"/>
    </source>
</evidence>
<comment type="similarity">
    <text evidence="1 8">Belongs to the mannose-6-phosphate isomerase type 2 family.</text>
</comment>
<keyword evidence="4 12" id="KW-0548">Nucleotidyltransferase</keyword>
<feature type="domain" description="MannoseP isomerase/GMP-like beta-helix" evidence="11">
    <location>
        <begin position="300"/>
        <end position="353"/>
    </location>
</feature>
<dbReference type="STRING" id="1384459.GL4_0258"/>
<evidence type="ECO:0000313" key="12">
    <source>
        <dbReference type="EMBL" id="BAQ15728.1"/>
    </source>
</evidence>
<gene>
    <name evidence="12" type="ORF">GL4_0258</name>
</gene>
<dbReference type="InterPro" id="IPR054566">
    <property type="entry name" value="ManC/GMP-like_b-helix"/>
</dbReference>
<evidence type="ECO:0000259" key="11">
    <source>
        <dbReference type="Pfam" id="PF22640"/>
    </source>
</evidence>
<dbReference type="SUPFAM" id="SSF51182">
    <property type="entry name" value="RmlC-like cupins"/>
    <property type="match status" value="1"/>
</dbReference>
<dbReference type="InterPro" id="IPR006375">
    <property type="entry name" value="Man1P_GuaTrfase/Man6P_Isoase"/>
</dbReference>
<dbReference type="Pfam" id="PF00483">
    <property type="entry name" value="NTP_transferase"/>
    <property type="match status" value="1"/>
</dbReference>
<dbReference type="InterPro" id="IPR011051">
    <property type="entry name" value="RmlC_Cupin_sf"/>
</dbReference>
<feature type="domain" description="Nucleotidyl transferase" evidence="9">
    <location>
        <begin position="12"/>
        <end position="285"/>
    </location>
</feature>
<dbReference type="HOGENOM" id="CLU_035527_1_0_5"/>
<dbReference type="CDD" id="cd02213">
    <property type="entry name" value="cupin_PMI_typeII_C"/>
    <property type="match status" value="1"/>
</dbReference>
<dbReference type="GO" id="GO:0000271">
    <property type="term" value="P:polysaccharide biosynthetic process"/>
    <property type="evidence" value="ECO:0007669"/>
    <property type="project" value="InterPro"/>
</dbReference>
<proteinExistence type="inferred from homology"/>
<dbReference type="Gene3D" id="2.60.120.10">
    <property type="entry name" value="Jelly Rolls"/>
    <property type="match status" value="1"/>
</dbReference>
<dbReference type="InterPro" id="IPR051161">
    <property type="entry name" value="Mannose-6P_isomerase_type2"/>
</dbReference>
<sequence length="476" mass="52195">MRLRKMGPLCIPVIMCGGAGTRVWPESRETLPKQFIPLVGEQSTFQRILSMIADPAVFGKPVVITNHAYRFLVAEQLDEVGVEATIVLEPVRRDSGPAVAVAAILGAAAGPDTVVAMFAADHIYEKPDEFIANCKAAIATAAKGNIVSFGIKPAHAATNFGYIRPGAPIEGTAARRVEAFVEKPDAATAERYIAEGYLWNSGNFVFPAETMRDEIERFEPEMASAVSDAVAKAKTDLDFLVLDEDAFGRATKKSIDYAVMERTDRAAVLEADMGWNDLGTWSSALGFTVTDDAGNSIRGDGVVVDCTNVHVRSPEMLTAVVGLQDLVVVTTADAVLVLNSKEADKVKALVEELRKRERREVVEHKRVYRPWGYYQGVDQGARHQVKRILVKPGASLSLQKHFHRAEHWIVVKGTAEVTRDDEVLTVHENESIYLPIGCTHRLANPGKIELELIEVQTGSYLGEDDIVRLEDIYNRA</sequence>
<protein>
    <recommendedName>
        <fullName evidence="2">mannose-1-phosphate guanylyltransferase</fullName>
        <ecNumber evidence="2">2.7.7.13</ecNumber>
    </recommendedName>
</protein>
<dbReference type="Proteomes" id="UP000031643">
    <property type="component" value="Chromosome"/>
</dbReference>
<evidence type="ECO:0000259" key="9">
    <source>
        <dbReference type="Pfam" id="PF00483"/>
    </source>
</evidence>
<dbReference type="FunFam" id="2.60.120.10:FF:000032">
    <property type="entry name" value="Mannose-1-phosphate guanylyltransferase/mannose-6-phosphate isomerase"/>
    <property type="match status" value="1"/>
</dbReference>
<dbReference type="EC" id="2.7.7.13" evidence="2"/>
<evidence type="ECO:0000256" key="2">
    <source>
        <dbReference type="ARBA" id="ARBA00012387"/>
    </source>
</evidence>
<dbReference type="Gene3D" id="3.90.550.10">
    <property type="entry name" value="Spore Coat Polysaccharide Biosynthesis Protein SpsA, Chain A"/>
    <property type="match status" value="1"/>
</dbReference>
<dbReference type="GO" id="GO:0004475">
    <property type="term" value="F:mannose-1-phosphate guanylyltransferase (GTP) activity"/>
    <property type="evidence" value="ECO:0007669"/>
    <property type="project" value="UniProtKB-EC"/>
</dbReference>
<keyword evidence="3 12" id="KW-0808">Transferase</keyword>
<dbReference type="CDD" id="cd02509">
    <property type="entry name" value="GDP-M1P_Guanylyltransferase"/>
    <property type="match status" value="1"/>
</dbReference>